<keyword evidence="3 6" id="KW-0808">Transferase</keyword>
<evidence type="ECO:0000256" key="1">
    <source>
        <dbReference type="ARBA" id="ARBA00009558"/>
    </source>
</evidence>
<evidence type="ECO:0000256" key="6">
    <source>
        <dbReference type="RuleBase" id="RU361228"/>
    </source>
</evidence>
<keyword evidence="6" id="KW-0521">NADP</keyword>
<evidence type="ECO:0000313" key="8">
    <source>
        <dbReference type="EMBL" id="CAF4637034.1"/>
    </source>
</evidence>
<dbReference type="Pfam" id="PF01129">
    <property type="entry name" value="ART"/>
    <property type="match status" value="1"/>
</dbReference>
<comment type="similarity">
    <text evidence="1 6">Belongs to the Arg-specific ADP-ribosyltransferase family.</text>
</comment>
<protein>
    <recommendedName>
        <fullName evidence="6">NAD(P)(+)--arginine ADP-ribosyltransferase</fullName>
        <ecNumber evidence="6">2.4.2.31</ecNumber>
    </recommendedName>
    <alternativeName>
        <fullName evidence="6">Mono(ADP-ribosyl)transferase</fullName>
    </alternativeName>
</protein>
<evidence type="ECO:0000256" key="2">
    <source>
        <dbReference type="ARBA" id="ARBA00022676"/>
    </source>
</evidence>
<dbReference type="Proteomes" id="UP000663838">
    <property type="component" value="Unassembled WGS sequence"/>
</dbReference>
<dbReference type="EMBL" id="CAJNYV010001647">
    <property type="protein sequence ID" value="CAF3431200.1"/>
    <property type="molecule type" value="Genomic_DNA"/>
</dbReference>
<sequence>MSYTDIFQQAAAGVEKEGRMIGREAEGEMLANQLRSVKHSERKEISMCCVRIYTNASFLYRILNKTMRESNNSKTGTLGPYCYFLKCYPEALGHDYYVGITYRGIKLDEVAIEIYKQAVDIGNATVIEEVVAGIIQEGNLLNPSRPMTAVRLSKTLMTVKDPSLDEIVACCIRLYTDKTFLCYGANKALRKGDLSKVDTFDAYCYFLSLMNDIKSLISKCHMQTVYRSMTLASDEIEMYQSSVGTYKAWEKFSSTSKVRSEAENVGPVLFIILCFGHLRHDCGIDISSLSKFHDEKEILPQPGTNFRVDKMKYDEETTRYRFYLTVV</sequence>
<dbReference type="SUPFAM" id="SSF56399">
    <property type="entry name" value="ADP-ribosylation"/>
    <property type="match status" value="1"/>
</dbReference>
<accession>A0A818CNL6</accession>
<evidence type="ECO:0000313" key="7">
    <source>
        <dbReference type="EMBL" id="CAF3431200.1"/>
    </source>
</evidence>
<organism evidence="7 9">
    <name type="scientific">Rotaria socialis</name>
    <dbReference type="NCBI Taxonomy" id="392032"/>
    <lineage>
        <taxon>Eukaryota</taxon>
        <taxon>Metazoa</taxon>
        <taxon>Spiralia</taxon>
        <taxon>Gnathifera</taxon>
        <taxon>Rotifera</taxon>
        <taxon>Eurotatoria</taxon>
        <taxon>Bdelloidea</taxon>
        <taxon>Philodinida</taxon>
        <taxon>Philodinidae</taxon>
        <taxon>Rotaria</taxon>
    </lineage>
</organism>
<dbReference type="Proteomes" id="UP000663865">
    <property type="component" value="Unassembled WGS sequence"/>
</dbReference>
<dbReference type="InterPro" id="IPR000768">
    <property type="entry name" value="ART"/>
</dbReference>
<evidence type="ECO:0000313" key="9">
    <source>
        <dbReference type="Proteomes" id="UP000663865"/>
    </source>
</evidence>
<evidence type="ECO:0000256" key="3">
    <source>
        <dbReference type="ARBA" id="ARBA00022679"/>
    </source>
</evidence>
<comment type="caution">
    <text evidence="7">The sequence shown here is derived from an EMBL/GenBank/DDBJ whole genome shotgun (WGS) entry which is preliminary data.</text>
</comment>
<evidence type="ECO:0000256" key="5">
    <source>
        <dbReference type="ARBA" id="ARBA00047597"/>
    </source>
</evidence>
<dbReference type="GO" id="GO:0106274">
    <property type="term" value="F:NAD+-protein-arginine ADP-ribosyltransferase activity"/>
    <property type="evidence" value="ECO:0007669"/>
    <property type="project" value="UniProtKB-EC"/>
</dbReference>
<keyword evidence="6" id="KW-0520">NAD</keyword>
<dbReference type="GO" id="GO:0016779">
    <property type="term" value="F:nucleotidyltransferase activity"/>
    <property type="evidence" value="ECO:0007669"/>
    <property type="project" value="UniProtKB-KW"/>
</dbReference>
<dbReference type="AlphaFoldDB" id="A0A818CNL6"/>
<dbReference type="EMBL" id="CAJOBS010000753">
    <property type="protein sequence ID" value="CAF4637034.1"/>
    <property type="molecule type" value="Genomic_DNA"/>
</dbReference>
<keyword evidence="2 6" id="KW-0328">Glycosyltransferase</keyword>
<reference evidence="7" key="1">
    <citation type="submission" date="2021-02" db="EMBL/GenBank/DDBJ databases">
        <authorList>
            <person name="Nowell W R."/>
        </authorList>
    </citation>
    <scope>NUCLEOTIDE SEQUENCE</scope>
</reference>
<name>A0A818CNL6_9BILA</name>
<comment type="catalytic activity">
    <reaction evidence="5 6">
        <text>L-arginyl-[protein] + NAD(+) = N(omega)-(ADP-D-ribosyl)-L-arginyl-[protein] + nicotinamide + H(+)</text>
        <dbReference type="Rhea" id="RHEA:19149"/>
        <dbReference type="Rhea" id="RHEA-COMP:10532"/>
        <dbReference type="Rhea" id="RHEA-COMP:15087"/>
        <dbReference type="ChEBI" id="CHEBI:15378"/>
        <dbReference type="ChEBI" id="CHEBI:17154"/>
        <dbReference type="ChEBI" id="CHEBI:29965"/>
        <dbReference type="ChEBI" id="CHEBI:57540"/>
        <dbReference type="ChEBI" id="CHEBI:142554"/>
        <dbReference type="EC" id="2.4.2.31"/>
    </reaction>
</comment>
<dbReference type="PROSITE" id="PS51996">
    <property type="entry name" value="TR_MART"/>
    <property type="match status" value="1"/>
</dbReference>
<dbReference type="EC" id="2.4.2.31" evidence="6"/>
<proteinExistence type="inferred from homology"/>
<keyword evidence="4" id="KW-0548">Nucleotidyltransferase</keyword>
<gene>
    <name evidence="7" type="ORF">KIK155_LOCUS10836</name>
    <name evidence="8" type="ORF">TOA249_LOCUS12995</name>
</gene>
<dbReference type="Gene3D" id="3.90.176.10">
    <property type="entry name" value="Toxin ADP-ribosyltransferase, Chain A, domain 1"/>
    <property type="match status" value="1"/>
</dbReference>
<evidence type="ECO:0000256" key="4">
    <source>
        <dbReference type="ARBA" id="ARBA00022695"/>
    </source>
</evidence>